<dbReference type="EMBL" id="CP040749">
    <property type="protein sequence ID" value="QCX39278.1"/>
    <property type="molecule type" value="Genomic_DNA"/>
</dbReference>
<dbReference type="SUPFAM" id="SSF55103">
    <property type="entry name" value="FAD-linked oxidases, C-terminal domain"/>
    <property type="match status" value="1"/>
</dbReference>
<dbReference type="GO" id="GO:0071949">
    <property type="term" value="F:FAD binding"/>
    <property type="evidence" value="ECO:0007669"/>
    <property type="project" value="InterPro"/>
</dbReference>
<dbReference type="OrthoDB" id="9767256at2"/>
<dbReference type="RefSeq" id="WP_138950139.1">
    <property type="nucleotide sequence ID" value="NZ_CP040749.1"/>
</dbReference>
<comment type="cofactor">
    <cofactor evidence="1">
        <name>FAD</name>
        <dbReference type="ChEBI" id="CHEBI:57692"/>
    </cofactor>
</comment>
<evidence type="ECO:0000256" key="7">
    <source>
        <dbReference type="ARBA" id="ARBA00023014"/>
    </source>
</evidence>
<evidence type="ECO:0000256" key="1">
    <source>
        <dbReference type="ARBA" id="ARBA00001974"/>
    </source>
</evidence>
<evidence type="ECO:0000313" key="10">
    <source>
        <dbReference type="EMBL" id="QCX39278.1"/>
    </source>
</evidence>
<dbReference type="InterPro" id="IPR004113">
    <property type="entry name" value="FAD-bd_oxidored_4_C"/>
</dbReference>
<dbReference type="InterPro" id="IPR036318">
    <property type="entry name" value="FAD-bd_PCMH-like_sf"/>
</dbReference>
<gene>
    <name evidence="10" type="ORF">FF125_12830</name>
</gene>
<dbReference type="PANTHER" id="PTHR11748:SF119">
    <property type="entry name" value="D-2-HYDROXYGLUTARATE DEHYDROGENASE"/>
    <property type="match status" value="1"/>
</dbReference>
<evidence type="ECO:0000256" key="3">
    <source>
        <dbReference type="ARBA" id="ARBA00022723"/>
    </source>
</evidence>
<accession>A0A5B7TSU4</accession>
<dbReference type="Pfam" id="PF01565">
    <property type="entry name" value="FAD_binding_4"/>
    <property type="match status" value="1"/>
</dbReference>
<dbReference type="PROSITE" id="PS00198">
    <property type="entry name" value="4FE4S_FER_1"/>
    <property type="match status" value="1"/>
</dbReference>
<keyword evidence="11" id="KW-1185">Reference proteome</keyword>
<evidence type="ECO:0000256" key="4">
    <source>
        <dbReference type="ARBA" id="ARBA00022827"/>
    </source>
</evidence>
<evidence type="ECO:0000259" key="8">
    <source>
        <dbReference type="PROSITE" id="PS51379"/>
    </source>
</evidence>
<keyword evidence="2" id="KW-0285">Flavoprotein</keyword>
<organism evidence="10 11">
    <name type="scientific">Aureibaculum algae</name>
    <dbReference type="NCBI Taxonomy" id="2584122"/>
    <lineage>
        <taxon>Bacteria</taxon>
        <taxon>Pseudomonadati</taxon>
        <taxon>Bacteroidota</taxon>
        <taxon>Flavobacteriia</taxon>
        <taxon>Flavobacteriales</taxon>
        <taxon>Flavobacteriaceae</taxon>
        <taxon>Aureibaculum</taxon>
    </lineage>
</organism>
<protein>
    <submittedName>
        <fullName evidence="10">FAD-binding protein</fullName>
    </submittedName>
</protein>
<dbReference type="Pfam" id="PF13534">
    <property type="entry name" value="Fer4_17"/>
    <property type="match status" value="1"/>
</dbReference>
<dbReference type="GO" id="GO:0046872">
    <property type="term" value="F:metal ion binding"/>
    <property type="evidence" value="ECO:0007669"/>
    <property type="project" value="UniProtKB-KW"/>
</dbReference>
<dbReference type="GO" id="GO:1903457">
    <property type="term" value="P:lactate catabolic process"/>
    <property type="evidence" value="ECO:0007669"/>
    <property type="project" value="TreeGrafter"/>
</dbReference>
<dbReference type="InterPro" id="IPR016171">
    <property type="entry name" value="Vanillyl_alc_oxidase_C-sub2"/>
</dbReference>
<keyword evidence="4" id="KW-0274">FAD</keyword>
<dbReference type="InterPro" id="IPR016169">
    <property type="entry name" value="FAD-bd_PCMH_sub2"/>
</dbReference>
<evidence type="ECO:0000256" key="2">
    <source>
        <dbReference type="ARBA" id="ARBA00022630"/>
    </source>
</evidence>
<dbReference type="Gene3D" id="3.30.70.2740">
    <property type="match status" value="1"/>
</dbReference>
<proteinExistence type="predicted"/>
<dbReference type="GO" id="GO:0051536">
    <property type="term" value="F:iron-sulfur cluster binding"/>
    <property type="evidence" value="ECO:0007669"/>
    <property type="project" value="UniProtKB-KW"/>
</dbReference>
<dbReference type="InterPro" id="IPR009051">
    <property type="entry name" value="Helical_ferredxn"/>
</dbReference>
<feature type="domain" description="FAD-binding PCMH-type" evidence="9">
    <location>
        <begin position="38"/>
        <end position="277"/>
    </location>
</feature>
<dbReference type="InterPro" id="IPR016164">
    <property type="entry name" value="FAD-linked_Oxase-like_C"/>
</dbReference>
<dbReference type="GO" id="GO:0008720">
    <property type="term" value="F:D-lactate dehydrogenase (NAD+) activity"/>
    <property type="evidence" value="ECO:0007669"/>
    <property type="project" value="TreeGrafter"/>
</dbReference>
<dbReference type="PROSITE" id="PS51387">
    <property type="entry name" value="FAD_PCMH"/>
    <property type="match status" value="1"/>
</dbReference>
<dbReference type="SUPFAM" id="SSF56176">
    <property type="entry name" value="FAD-binding/transporter-associated domain-like"/>
    <property type="match status" value="1"/>
</dbReference>
<dbReference type="PANTHER" id="PTHR11748">
    <property type="entry name" value="D-LACTATE DEHYDROGENASE"/>
    <property type="match status" value="1"/>
</dbReference>
<dbReference type="Pfam" id="PF02913">
    <property type="entry name" value="FAD-oxidase_C"/>
    <property type="match status" value="1"/>
</dbReference>
<dbReference type="PROSITE" id="PS51379">
    <property type="entry name" value="4FE4S_FER_2"/>
    <property type="match status" value="1"/>
</dbReference>
<dbReference type="Gene3D" id="3.30.465.10">
    <property type="match status" value="1"/>
</dbReference>
<keyword evidence="6" id="KW-0408">Iron</keyword>
<dbReference type="GO" id="GO:0004458">
    <property type="term" value="F:D-lactate dehydrogenase (cytochrome) activity"/>
    <property type="evidence" value="ECO:0007669"/>
    <property type="project" value="TreeGrafter"/>
</dbReference>
<reference evidence="10 11" key="1">
    <citation type="submission" date="2019-05" db="EMBL/GenBank/DDBJ databases">
        <title>Algicella ahnfeltiae gen. nov., sp. nov., a novel marine bacterium of the family Flavobacteriaceae isolated from a red alga.</title>
        <authorList>
            <person name="Nedashkovskaya O.I."/>
            <person name="Kukhlevskiy A.D."/>
            <person name="Kim S.-G."/>
            <person name="Zhukova N.V."/>
            <person name="Mikhailov V.V."/>
        </authorList>
    </citation>
    <scope>NUCLEOTIDE SEQUENCE [LARGE SCALE GENOMIC DNA]</scope>
    <source>
        <strain evidence="10 11">10Alg115</strain>
    </source>
</reference>
<name>A0A5B7TSU4_9FLAO</name>
<dbReference type="KEGG" id="fbe:FF125_12830"/>
<dbReference type="InterPro" id="IPR017900">
    <property type="entry name" value="4Fe4S_Fe_S_CS"/>
</dbReference>
<dbReference type="AlphaFoldDB" id="A0A5B7TSU4"/>
<dbReference type="Proteomes" id="UP000306229">
    <property type="component" value="Chromosome"/>
</dbReference>
<dbReference type="Gene3D" id="1.10.45.10">
    <property type="entry name" value="Vanillyl-alcohol Oxidase, Chain A, domain 4"/>
    <property type="match status" value="1"/>
</dbReference>
<keyword evidence="7" id="KW-0411">Iron-sulfur</keyword>
<evidence type="ECO:0000256" key="6">
    <source>
        <dbReference type="ARBA" id="ARBA00023004"/>
    </source>
</evidence>
<keyword evidence="3" id="KW-0479">Metal-binding</keyword>
<sequence>MSLTTTKSNLNGLANKLKGELFFDDLYKSIYATDASVYRKIPLAVAFPKDDNDLKLLIDFALQHQITLIPRAAGTSLAGQCVGDGLVVDISKHFTSILAFDEKAKTVTVQPGIVRDELNQYLKPYGLFFGPNTSTSNRCMIGGMVGNNSSGTTSIQFGVTRDKVIELKTLLSDGSKAVFKAISNEEFKQKCVGNSLENKIYKTIFEELSDKAKQQEIRNEFPKKSIHRRNTGYAVDELLNTSTFSTSNENINISKLLCGSEGTLAFTTEITIQLDDLPPTQSLVVAAHFTSIQESLQATVVAMKHNLYTCELMDKTILDCTKKNREQLKNRYFIEGDPKAILLLEIKAATDKETEALADQLIADLEQHNFGYSYPKLFNADSEKAAELRKAGLGLLGNIVGDNKAVACIEDTAVDLQDLPAYIKEFTAMMDSYGQEAVYYAHAGAGELHLRPILNLKKAEDVVLFKTITTETAKLVKKYKGSFSGEHGDGIVRGEFIPLMIGDKNYDLLRRIKQVFDPNNIFNKGKIVDAFPMDTSFRYEVDRNEPDIKTIMDFSDSEGILKAAEKCNGSGDCRKSTDAGGMMCPSYRATLNEKDTTRARANALREFLTNSDEKRNKFDHEELKKVFDLCLSCKACASECPSNVDVASFKAEFLHQYQKLNKPSFRTKMFANNVKYNKLGSIFPSLTNVILNTSLTKKIMGIAIERSIPKLAPQTLRKWIKKNKSKLQPSQPLKGELTLFCDEFTNFYDLNVGIDTIQLLTKLGYQINFIDHTESGRSHISKGFLDEAKELANKNIAIFKDKINKNNPIIGMEPSAILSFRDEYVRLADDKEAAKFLALHAYTIEEFLNNEINAGNINSSQFTDERKEIKIHGHCHQKSLSTTSATFAMLNLPKNYNVTIINSGCCGMAGSFGYEKEHYELSMQVGEQSLFSKIRKFKPNTEISAAGTSCRHQIYDGTKKVALHPAQLLLKALVN</sequence>
<feature type="domain" description="4Fe-4S ferredoxin-type" evidence="8">
    <location>
        <begin position="621"/>
        <end position="652"/>
    </location>
</feature>
<evidence type="ECO:0000259" key="9">
    <source>
        <dbReference type="PROSITE" id="PS51387"/>
    </source>
</evidence>
<dbReference type="SUPFAM" id="SSF46548">
    <property type="entry name" value="alpha-helical ferredoxin"/>
    <property type="match status" value="1"/>
</dbReference>
<dbReference type="InterPro" id="IPR017896">
    <property type="entry name" value="4Fe4S_Fe-S-bd"/>
</dbReference>
<dbReference type="InterPro" id="IPR006094">
    <property type="entry name" value="Oxid_FAD_bind_N"/>
</dbReference>
<evidence type="ECO:0000256" key="5">
    <source>
        <dbReference type="ARBA" id="ARBA00023002"/>
    </source>
</evidence>
<dbReference type="InterPro" id="IPR016166">
    <property type="entry name" value="FAD-bd_PCMH"/>
</dbReference>
<keyword evidence="5" id="KW-0560">Oxidoreductase</keyword>
<dbReference type="Gene3D" id="1.10.1060.10">
    <property type="entry name" value="Alpha-helical ferredoxin"/>
    <property type="match status" value="1"/>
</dbReference>
<evidence type="ECO:0000313" key="11">
    <source>
        <dbReference type="Proteomes" id="UP000306229"/>
    </source>
</evidence>